<evidence type="ECO:0000259" key="2">
    <source>
        <dbReference type="Pfam" id="PF07331"/>
    </source>
</evidence>
<accession>A0A9X1L9N5</accession>
<feature type="transmembrane region" description="Helical" evidence="1">
    <location>
        <begin position="73"/>
        <end position="91"/>
    </location>
</feature>
<keyword evidence="1" id="KW-0812">Transmembrane</keyword>
<feature type="transmembrane region" description="Helical" evidence="1">
    <location>
        <begin position="97"/>
        <end position="115"/>
    </location>
</feature>
<name>A0A9X1L9N5_9PROT</name>
<evidence type="ECO:0000313" key="4">
    <source>
        <dbReference type="Proteomes" id="UP001139311"/>
    </source>
</evidence>
<organism evidence="3 4">
    <name type="scientific">Roseicella aerolata</name>
    <dbReference type="NCBI Taxonomy" id="2883479"/>
    <lineage>
        <taxon>Bacteria</taxon>
        <taxon>Pseudomonadati</taxon>
        <taxon>Pseudomonadota</taxon>
        <taxon>Alphaproteobacteria</taxon>
        <taxon>Acetobacterales</taxon>
        <taxon>Roseomonadaceae</taxon>
        <taxon>Roseicella</taxon>
    </lineage>
</organism>
<dbReference type="EMBL" id="JAJAQI010000007">
    <property type="protein sequence ID" value="MCB4821320.1"/>
    <property type="molecule type" value="Genomic_DNA"/>
</dbReference>
<gene>
    <name evidence="3" type="ORF">LHA35_06190</name>
</gene>
<feature type="transmembrane region" description="Helical" evidence="1">
    <location>
        <begin position="42"/>
        <end position="61"/>
    </location>
</feature>
<dbReference type="Proteomes" id="UP001139311">
    <property type="component" value="Unassembled WGS sequence"/>
</dbReference>
<keyword evidence="1" id="KW-1133">Transmembrane helix</keyword>
<comment type="caution">
    <text evidence="3">The sequence shown here is derived from an EMBL/GenBank/DDBJ whole genome shotgun (WGS) entry which is preliminary data.</text>
</comment>
<protein>
    <submittedName>
        <fullName evidence="3">Tripartite tricarboxylate transporter TctB family protein</fullName>
    </submittedName>
</protein>
<dbReference type="AlphaFoldDB" id="A0A9X1L9N5"/>
<evidence type="ECO:0000313" key="3">
    <source>
        <dbReference type="EMBL" id="MCB4821320.1"/>
    </source>
</evidence>
<keyword evidence="1" id="KW-0472">Membrane</keyword>
<evidence type="ECO:0000256" key="1">
    <source>
        <dbReference type="SAM" id="Phobius"/>
    </source>
</evidence>
<reference evidence="3" key="1">
    <citation type="submission" date="2021-10" db="EMBL/GenBank/DDBJ databases">
        <title>Roseicella aerolatum sp. nov., isolated from aerosols of e-waste dismantling site.</title>
        <authorList>
            <person name="Qin T."/>
        </authorList>
    </citation>
    <scope>NUCLEOTIDE SEQUENCE</scope>
    <source>
        <strain evidence="3">GB24</strain>
    </source>
</reference>
<proteinExistence type="predicted"/>
<dbReference type="RefSeq" id="WP_226605896.1">
    <property type="nucleotide sequence ID" value="NZ_JAJAQI010000007.1"/>
</dbReference>
<feature type="transmembrane region" description="Helical" evidence="1">
    <location>
        <begin position="122"/>
        <end position="143"/>
    </location>
</feature>
<feature type="domain" description="DUF1468" evidence="2">
    <location>
        <begin position="11"/>
        <end position="144"/>
    </location>
</feature>
<feature type="transmembrane region" description="Helical" evidence="1">
    <location>
        <begin position="7"/>
        <end position="27"/>
    </location>
</feature>
<sequence length="151" mass="15838">MRLSRDYVDVVGGVGLVLFGGWVYAHAAAEYDFGTLRRMGPGFFPAALAVLLMVFGALLAVPALFRSGEGPRISVRSFLSILAGILAFAWLIEPFGLVPATIALVGLAALAEPGFRPIRTALLAVALSALGVLIFSQGLGIPIPAFRWSPA</sequence>
<dbReference type="Pfam" id="PF07331">
    <property type="entry name" value="TctB"/>
    <property type="match status" value="1"/>
</dbReference>
<keyword evidence="4" id="KW-1185">Reference proteome</keyword>
<dbReference type="InterPro" id="IPR009936">
    <property type="entry name" value="DUF1468"/>
</dbReference>